<organism evidence="1 2">
    <name type="scientific">Achlya hypogyna</name>
    <name type="common">Oomycete</name>
    <name type="synonym">Protoachlya hypogyna</name>
    <dbReference type="NCBI Taxonomy" id="1202772"/>
    <lineage>
        <taxon>Eukaryota</taxon>
        <taxon>Sar</taxon>
        <taxon>Stramenopiles</taxon>
        <taxon>Oomycota</taxon>
        <taxon>Saprolegniomycetes</taxon>
        <taxon>Saprolegniales</taxon>
        <taxon>Achlyaceae</taxon>
        <taxon>Achlya</taxon>
    </lineage>
</organism>
<reference evidence="1 2" key="1">
    <citation type="journal article" date="2014" name="Genome Biol. Evol.">
        <title>The secreted proteins of Achlya hypogyna and Thraustotheca clavata identify the ancestral oomycete secretome and reveal gene acquisitions by horizontal gene transfer.</title>
        <authorList>
            <person name="Misner I."/>
            <person name="Blouin N."/>
            <person name="Leonard G."/>
            <person name="Richards T.A."/>
            <person name="Lane C.E."/>
        </authorList>
    </citation>
    <scope>NUCLEOTIDE SEQUENCE [LARGE SCALE GENOMIC DNA]</scope>
    <source>
        <strain evidence="1 2">ATCC 48635</strain>
    </source>
</reference>
<sequence>MATVGGAFFVDCSHTTLFQANYARGNENGGVKVVLNVWLAPTSFALAREYSTRPRREVIHNVRRDFPHECHVTKTLSLKVHVTEDRVAAYAQFELADDPPALDTGATLSIDYFEAQVRSRQEPLRNWIKGRADVPDTRETRVFHFNEGGSAGWHYPWKSGRGHAVRETKHCLRAYVVALDGLNTCRVLTVVASPRFTIESARRKAEPLGPDTVVAFSRLFTPESSVHAKAGQIHALYAFLRDITLPAVSFVQPQILKQLQEIIVRNQATPRATAKRKRTHSADDVVVALRGLWSAPPTEPADATAQVRLEIGVNMLYEVYRHLPFMQKLVFKGDGPGPWRQVGIGNTPELYNCWIENTAKALDALLAKANTTLAAFCARVDSVGPVPLDGFLAAITAVNPRGYIEPPSRPRVNSRFSRSWTLDPTRVDLRHVAPLPSLSLLSVLRGVSFLAGFSFCIQDATLFVRSYFEWLPTAWMGFVLDGAPHACDAVLPSGEPLTAVPLQHYIAWRHGDHLRVDLDGPNLLVSVRAALLPSARKKDEEMELEVLVWPAGPATAIPDDVLDSRYGRLLHLTAAFFAEV</sequence>
<dbReference type="STRING" id="1202772.A0A1V9YCM9"/>
<evidence type="ECO:0000313" key="2">
    <source>
        <dbReference type="Proteomes" id="UP000243579"/>
    </source>
</evidence>
<proteinExistence type="predicted"/>
<keyword evidence="2" id="KW-1185">Reference proteome</keyword>
<comment type="caution">
    <text evidence="1">The sequence shown here is derived from an EMBL/GenBank/DDBJ whole genome shotgun (WGS) entry which is preliminary data.</text>
</comment>
<dbReference type="Proteomes" id="UP000243579">
    <property type="component" value="Unassembled WGS sequence"/>
</dbReference>
<evidence type="ECO:0000313" key="1">
    <source>
        <dbReference type="EMBL" id="OQR83474.1"/>
    </source>
</evidence>
<accession>A0A1V9YCM9</accession>
<dbReference type="EMBL" id="JNBR01002145">
    <property type="protein sequence ID" value="OQR83474.1"/>
    <property type="molecule type" value="Genomic_DNA"/>
</dbReference>
<protein>
    <submittedName>
        <fullName evidence="1">Uncharacterized protein</fullName>
    </submittedName>
</protein>
<name>A0A1V9YCM9_ACHHY</name>
<gene>
    <name evidence="1" type="ORF">ACHHYP_14672</name>
</gene>
<dbReference type="OrthoDB" id="78725at2759"/>
<dbReference type="AlphaFoldDB" id="A0A1V9YCM9"/>